<evidence type="ECO:0000256" key="1">
    <source>
        <dbReference type="SAM" id="MobiDB-lite"/>
    </source>
</evidence>
<organism evidence="2">
    <name type="scientific">Anguilla anguilla</name>
    <name type="common">European freshwater eel</name>
    <name type="synonym">Muraena anguilla</name>
    <dbReference type="NCBI Taxonomy" id="7936"/>
    <lineage>
        <taxon>Eukaryota</taxon>
        <taxon>Metazoa</taxon>
        <taxon>Chordata</taxon>
        <taxon>Craniata</taxon>
        <taxon>Vertebrata</taxon>
        <taxon>Euteleostomi</taxon>
        <taxon>Actinopterygii</taxon>
        <taxon>Neopterygii</taxon>
        <taxon>Teleostei</taxon>
        <taxon>Anguilliformes</taxon>
        <taxon>Anguillidae</taxon>
        <taxon>Anguilla</taxon>
    </lineage>
</organism>
<reference evidence="2" key="1">
    <citation type="submission" date="2014-11" db="EMBL/GenBank/DDBJ databases">
        <authorList>
            <person name="Amaro Gonzalez C."/>
        </authorList>
    </citation>
    <scope>NUCLEOTIDE SEQUENCE</scope>
</reference>
<feature type="compositionally biased region" description="Polar residues" evidence="1">
    <location>
        <begin position="49"/>
        <end position="60"/>
    </location>
</feature>
<protein>
    <submittedName>
        <fullName evidence="2">Uncharacterized protein</fullName>
    </submittedName>
</protein>
<evidence type="ECO:0000313" key="2">
    <source>
        <dbReference type="EMBL" id="JAH70348.1"/>
    </source>
</evidence>
<name>A0A0E9UZF2_ANGAN</name>
<feature type="region of interest" description="Disordered" evidence="1">
    <location>
        <begin position="40"/>
        <end position="60"/>
    </location>
</feature>
<sequence>MQFLWQQSSRAPIISDKKVVLWDVTTGQVDYKLGELREESSRPIPSAPFPQSLSLTQTCT</sequence>
<reference evidence="2" key="2">
    <citation type="journal article" date="2015" name="Fish Shellfish Immunol.">
        <title>Early steps in the European eel (Anguilla anguilla)-Vibrio vulnificus interaction in the gills: Role of the RtxA13 toxin.</title>
        <authorList>
            <person name="Callol A."/>
            <person name="Pajuelo D."/>
            <person name="Ebbesson L."/>
            <person name="Teles M."/>
            <person name="MacKenzie S."/>
            <person name="Amaro C."/>
        </authorList>
    </citation>
    <scope>NUCLEOTIDE SEQUENCE</scope>
</reference>
<dbReference type="AlphaFoldDB" id="A0A0E9UZF2"/>
<proteinExistence type="predicted"/>
<accession>A0A0E9UZF2</accession>
<dbReference type="EMBL" id="GBXM01038229">
    <property type="protein sequence ID" value="JAH70348.1"/>
    <property type="molecule type" value="Transcribed_RNA"/>
</dbReference>